<dbReference type="Pfam" id="PF01261">
    <property type="entry name" value="AP_endonuc_2"/>
    <property type="match status" value="1"/>
</dbReference>
<dbReference type="GO" id="GO:0034015">
    <property type="term" value="F:L-ribulose-5-phosphate 3-epimerase activity"/>
    <property type="evidence" value="ECO:0007669"/>
    <property type="project" value="UniProtKB-EC"/>
</dbReference>
<protein>
    <submittedName>
        <fullName evidence="3">L-ribulose-5-phosphate 3-epimerase</fullName>
        <ecNumber evidence="3">5.1.3.22</ecNumber>
    </submittedName>
</protein>
<evidence type="ECO:0000259" key="2">
    <source>
        <dbReference type="Pfam" id="PF01261"/>
    </source>
</evidence>
<dbReference type="PANTHER" id="PTHR12110">
    <property type="entry name" value="HYDROXYPYRUVATE ISOMERASE"/>
    <property type="match status" value="1"/>
</dbReference>
<sequence length="289" mass="31637">MNGASAAPQIALGIYEKALPWRGDWDTLFSDARRAGFSFVDLSVDETPARRARLDWSPETRSAVRDAAARQGVRLGGLCLSVHRAIGPGAADAQTRAEADRIFTQGIGLCRDLGIPVLQVAGYYAYYEPADDGQRDRYVASLRRAASIAARAGVLLGIENVDGSDVTSVSRGMNIVREIDSPWVQLYPDIGNIAEQQLDELEELRSGEGHMLAIHIKDVRVGEPRRVPLGEGIADFSRAFGELSRQGWSGRMMIEMWNDDAPDSVERCVHARTIVERWLGQAGFDIVAA</sequence>
<reference evidence="3" key="1">
    <citation type="submission" date="2021-03" db="EMBL/GenBank/DDBJ databases">
        <title>Agromyces archimandritus sp. nov., isolated from the cockroach Archimandrita tessellata.</title>
        <authorList>
            <person name="Guzman J."/>
            <person name="Ortuzar M."/>
            <person name="Poehlein A."/>
            <person name="Daniel R."/>
            <person name="Trujillo M."/>
            <person name="Vilcinskas A."/>
        </authorList>
    </citation>
    <scope>NUCLEOTIDE SEQUENCE</scope>
    <source>
        <strain evidence="3">G127AT</strain>
    </source>
</reference>
<dbReference type="RefSeq" id="WP_210901051.1">
    <property type="nucleotide sequence ID" value="NZ_CP071696.1"/>
</dbReference>
<dbReference type="NCBIfam" id="NF009688">
    <property type="entry name" value="PRK13209.1"/>
    <property type="match status" value="1"/>
</dbReference>
<dbReference type="PANTHER" id="PTHR12110:SF41">
    <property type="entry name" value="INOSOSE DEHYDRATASE"/>
    <property type="match status" value="1"/>
</dbReference>
<feature type="domain" description="Xylose isomerase-like TIM barrel" evidence="2">
    <location>
        <begin position="30"/>
        <end position="262"/>
    </location>
</feature>
<dbReference type="SUPFAM" id="SSF51658">
    <property type="entry name" value="Xylose isomerase-like"/>
    <property type="match status" value="1"/>
</dbReference>
<accession>A0A975FR89</accession>
<dbReference type="InterPro" id="IPR013022">
    <property type="entry name" value="Xyl_isomerase-like_TIM-brl"/>
</dbReference>
<keyword evidence="3" id="KW-0413">Isomerase</keyword>
<name>A0A975FR89_9MICO</name>
<evidence type="ECO:0000313" key="3">
    <source>
        <dbReference type="EMBL" id="QTX05761.1"/>
    </source>
</evidence>
<keyword evidence="4" id="KW-1185">Reference proteome</keyword>
<dbReference type="AlphaFoldDB" id="A0A975FR89"/>
<organism evidence="3 4">
    <name type="scientific">Agromyces archimandritae</name>
    <dbReference type="NCBI Taxonomy" id="2781962"/>
    <lineage>
        <taxon>Bacteria</taxon>
        <taxon>Bacillati</taxon>
        <taxon>Actinomycetota</taxon>
        <taxon>Actinomycetes</taxon>
        <taxon>Micrococcales</taxon>
        <taxon>Microbacteriaceae</taxon>
        <taxon>Agromyces</taxon>
    </lineage>
</organism>
<dbReference type="EC" id="5.1.3.22" evidence="3"/>
<evidence type="ECO:0000313" key="4">
    <source>
        <dbReference type="Proteomes" id="UP000671914"/>
    </source>
</evidence>
<dbReference type="NCBIfam" id="NF009689">
    <property type="entry name" value="PRK13210.1"/>
    <property type="match status" value="1"/>
</dbReference>
<dbReference type="InterPro" id="IPR050312">
    <property type="entry name" value="IolE/XylAMocC-like"/>
</dbReference>
<dbReference type="Proteomes" id="UP000671914">
    <property type="component" value="Chromosome"/>
</dbReference>
<proteinExistence type="predicted"/>
<dbReference type="Gene3D" id="3.20.20.150">
    <property type="entry name" value="Divalent-metal-dependent TIM barrel enzymes"/>
    <property type="match status" value="1"/>
</dbReference>
<dbReference type="KEGG" id="aarc:G127AT_06030"/>
<keyword evidence="1" id="KW-0119">Carbohydrate metabolism</keyword>
<evidence type="ECO:0000256" key="1">
    <source>
        <dbReference type="ARBA" id="ARBA00023277"/>
    </source>
</evidence>
<dbReference type="InterPro" id="IPR036237">
    <property type="entry name" value="Xyl_isomerase-like_sf"/>
</dbReference>
<gene>
    <name evidence="3" type="ORF">G127AT_06030</name>
</gene>
<dbReference type="EMBL" id="CP071696">
    <property type="protein sequence ID" value="QTX05761.1"/>
    <property type="molecule type" value="Genomic_DNA"/>
</dbReference>